<comment type="caution">
    <text evidence="1">The sequence shown here is derived from an EMBL/GenBank/DDBJ whole genome shotgun (WGS) entry which is preliminary data.</text>
</comment>
<reference evidence="1 2" key="1">
    <citation type="submission" date="2019-07" db="EMBL/GenBank/DDBJ databases">
        <title>Draft genome assembly of a fouling barnacle, Amphibalanus amphitrite (Darwin, 1854): The first reference genome for Thecostraca.</title>
        <authorList>
            <person name="Kim W."/>
        </authorList>
    </citation>
    <scope>NUCLEOTIDE SEQUENCE [LARGE SCALE GENOMIC DNA]</scope>
    <source>
        <strain evidence="1">SNU_AA5</strain>
        <tissue evidence="1">Soma without cirri and trophi</tissue>
    </source>
</reference>
<organism evidence="1 2">
    <name type="scientific">Amphibalanus amphitrite</name>
    <name type="common">Striped barnacle</name>
    <name type="synonym">Balanus amphitrite</name>
    <dbReference type="NCBI Taxonomy" id="1232801"/>
    <lineage>
        <taxon>Eukaryota</taxon>
        <taxon>Metazoa</taxon>
        <taxon>Ecdysozoa</taxon>
        <taxon>Arthropoda</taxon>
        <taxon>Crustacea</taxon>
        <taxon>Multicrustacea</taxon>
        <taxon>Cirripedia</taxon>
        <taxon>Thoracica</taxon>
        <taxon>Thoracicalcarea</taxon>
        <taxon>Balanomorpha</taxon>
        <taxon>Balanoidea</taxon>
        <taxon>Balanidae</taxon>
        <taxon>Amphibalaninae</taxon>
        <taxon>Amphibalanus</taxon>
    </lineage>
</organism>
<dbReference type="EMBL" id="VIIS01001753">
    <property type="protein sequence ID" value="KAF0293347.1"/>
    <property type="molecule type" value="Genomic_DNA"/>
</dbReference>
<dbReference type="Proteomes" id="UP000440578">
    <property type="component" value="Unassembled WGS sequence"/>
</dbReference>
<name>A0A6A4VAM2_AMPAM</name>
<sequence length="204" mass="22553">MAGPLAGTPGDRRPRAVPLVRSLLRWTARAAGLLVLLTLAGQQLLEFRAQPVSSTVVRKKAPFPRLTVCPAASLTDYSLLLERQQQLVNDSISLLDYYNLTTPEMVGVYPGLMLFADHLALIPKESDLGLANVNRRPCRSEPGYSLTQCLKECLWRRLAAHIGCRLPHMVAADAYLPEIRGPVDHLPMCKRPVQKYTGSTLSIQ</sequence>
<protein>
    <submittedName>
        <fullName evidence="1">Uncharacterized protein</fullName>
    </submittedName>
</protein>
<dbReference type="AlphaFoldDB" id="A0A6A4VAM2"/>
<evidence type="ECO:0000313" key="1">
    <source>
        <dbReference type="EMBL" id="KAF0293347.1"/>
    </source>
</evidence>
<gene>
    <name evidence="1" type="ORF">FJT64_000924</name>
</gene>
<evidence type="ECO:0000313" key="2">
    <source>
        <dbReference type="Proteomes" id="UP000440578"/>
    </source>
</evidence>
<keyword evidence="2" id="KW-1185">Reference proteome</keyword>
<accession>A0A6A4VAM2</accession>
<proteinExistence type="predicted"/>